<comment type="caution">
    <text evidence="3">The sequence shown here is derived from an EMBL/GenBank/DDBJ whole genome shotgun (WGS) entry which is preliminary data.</text>
</comment>
<dbReference type="EMBL" id="NMUH01002176">
    <property type="protein sequence ID" value="MQL98365.1"/>
    <property type="molecule type" value="Genomic_DNA"/>
</dbReference>
<dbReference type="InterPro" id="IPR012337">
    <property type="entry name" value="RNaseH-like_sf"/>
</dbReference>
<keyword evidence="1" id="KW-0540">Nuclease</keyword>
<dbReference type="PANTHER" id="PTHR13620">
    <property type="entry name" value="3-5 EXONUCLEASE"/>
    <property type="match status" value="1"/>
</dbReference>
<dbReference type="AlphaFoldDB" id="A0A843VQW6"/>
<dbReference type="InterPro" id="IPR051132">
    <property type="entry name" value="3-5_Exonuclease_domain"/>
</dbReference>
<dbReference type="InterPro" id="IPR036397">
    <property type="entry name" value="RNaseH_sf"/>
</dbReference>
<dbReference type="Gene3D" id="3.30.420.10">
    <property type="entry name" value="Ribonuclease H-like superfamily/Ribonuclease H"/>
    <property type="match status" value="1"/>
</dbReference>
<evidence type="ECO:0000313" key="4">
    <source>
        <dbReference type="Proteomes" id="UP000652761"/>
    </source>
</evidence>
<organism evidence="3 4">
    <name type="scientific">Colocasia esculenta</name>
    <name type="common">Wild taro</name>
    <name type="synonym">Arum esculentum</name>
    <dbReference type="NCBI Taxonomy" id="4460"/>
    <lineage>
        <taxon>Eukaryota</taxon>
        <taxon>Viridiplantae</taxon>
        <taxon>Streptophyta</taxon>
        <taxon>Embryophyta</taxon>
        <taxon>Tracheophyta</taxon>
        <taxon>Spermatophyta</taxon>
        <taxon>Magnoliopsida</taxon>
        <taxon>Liliopsida</taxon>
        <taxon>Araceae</taxon>
        <taxon>Aroideae</taxon>
        <taxon>Colocasieae</taxon>
        <taxon>Colocasia</taxon>
    </lineage>
</organism>
<dbReference type="Proteomes" id="UP000652761">
    <property type="component" value="Unassembled WGS sequence"/>
</dbReference>
<dbReference type="OrthoDB" id="1920326at2759"/>
<reference evidence="3" key="1">
    <citation type="submission" date="2017-07" db="EMBL/GenBank/DDBJ databases">
        <title>Taro Niue Genome Assembly and Annotation.</title>
        <authorList>
            <person name="Atibalentja N."/>
            <person name="Keating K."/>
            <person name="Fields C.J."/>
        </authorList>
    </citation>
    <scope>NUCLEOTIDE SEQUENCE</scope>
    <source>
        <strain evidence="3">Niue_2</strain>
        <tissue evidence="3">Leaf</tissue>
    </source>
</reference>
<accession>A0A843VQW6</accession>
<dbReference type="PANTHER" id="PTHR13620:SF105">
    <property type="entry name" value="OS01G0737700 PROTEIN"/>
    <property type="match status" value="1"/>
</dbReference>
<dbReference type="GO" id="GO:0005634">
    <property type="term" value="C:nucleus"/>
    <property type="evidence" value="ECO:0007669"/>
    <property type="project" value="TreeGrafter"/>
</dbReference>
<dbReference type="GO" id="GO:0008408">
    <property type="term" value="F:3'-5' exonuclease activity"/>
    <property type="evidence" value="ECO:0007669"/>
    <property type="project" value="TreeGrafter"/>
</dbReference>
<evidence type="ECO:0000256" key="1">
    <source>
        <dbReference type="ARBA" id="ARBA00022722"/>
    </source>
</evidence>
<protein>
    <submittedName>
        <fullName evidence="3">Uncharacterized protein</fullName>
    </submittedName>
</protein>
<evidence type="ECO:0000313" key="3">
    <source>
        <dbReference type="EMBL" id="MQL98365.1"/>
    </source>
</evidence>
<keyword evidence="4" id="KW-1185">Reference proteome</keyword>
<dbReference type="GO" id="GO:0003676">
    <property type="term" value="F:nucleic acid binding"/>
    <property type="evidence" value="ECO:0007669"/>
    <property type="project" value="InterPro"/>
</dbReference>
<gene>
    <name evidence="3" type="ORF">Taro_031068</name>
</gene>
<sequence length="119" mass="13177">MATDIVGRRSLVFQILHADYIPDWLADFLEDERFTFVGVGADEDADNLDRHWGLAVGRTKDLRHLVAEASHLPEMRGCGLVGLAEEHIMYAGRISGGSPGKGADHLFNISYKVSYFRSG</sequence>
<dbReference type="SUPFAM" id="SSF53098">
    <property type="entry name" value="Ribonuclease H-like"/>
    <property type="match status" value="1"/>
</dbReference>
<dbReference type="GO" id="GO:0005737">
    <property type="term" value="C:cytoplasm"/>
    <property type="evidence" value="ECO:0007669"/>
    <property type="project" value="TreeGrafter"/>
</dbReference>
<proteinExistence type="predicted"/>
<keyword evidence="2" id="KW-0378">Hydrolase</keyword>
<evidence type="ECO:0000256" key="2">
    <source>
        <dbReference type="ARBA" id="ARBA00022801"/>
    </source>
</evidence>
<name>A0A843VQW6_COLES</name>